<feature type="region of interest" description="Disordered" evidence="1">
    <location>
        <begin position="24"/>
        <end position="49"/>
    </location>
</feature>
<protein>
    <submittedName>
        <fullName evidence="3">CARDB domain-containing protein</fullName>
    </submittedName>
</protein>
<evidence type="ECO:0000256" key="1">
    <source>
        <dbReference type="SAM" id="MobiDB-lite"/>
    </source>
</evidence>
<dbReference type="RefSeq" id="WP_321551415.1">
    <property type="nucleotide sequence ID" value="NZ_JAXIVS010000022.1"/>
</dbReference>
<dbReference type="Proteomes" id="UP001291309">
    <property type="component" value="Unassembled WGS sequence"/>
</dbReference>
<dbReference type="InterPro" id="IPR011635">
    <property type="entry name" value="CARDB"/>
</dbReference>
<dbReference type="Pfam" id="PF07705">
    <property type="entry name" value="CARDB"/>
    <property type="match status" value="1"/>
</dbReference>
<dbReference type="Gene3D" id="2.60.40.10">
    <property type="entry name" value="Immunoglobulins"/>
    <property type="match status" value="2"/>
</dbReference>
<name>A0ABU5HGW3_9BACT</name>
<dbReference type="PROSITE" id="PS51257">
    <property type="entry name" value="PROKAR_LIPOPROTEIN"/>
    <property type="match status" value="1"/>
</dbReference>
<dbReference type="InterPro" id="IPR013783">
    <property type="entry name" value="Ig-like_fold"/>
</dbReference>
<evidence type="ECO:0000313" key="4">
    <source>
        <dbReference type="Proteomes" id="UP001291309"/>
    </source>
</evidence>
<evidence type="ECO:0000259" key="2">
    <source>
        <dbReference type="Pfam" id="PF07705"/>
    </source>
</evidence>
<evidence type="ECO:0000313" key="3">
    <source>
        <dbReference type="EMBL" id="MDY7232701.1"/>
    </source>
</evidence>
<accession>A0ABU5HGW3</accession>
<feature type="domain" description="CARDB" evidence="2">
    <location>
        <begin position="48"/>
        <end position="153"/>
    </location>
</feature>
<comment type="caution">
    <text evidence="3">The sequence shown here is derived from an EMBL/GenBank/DDBJ whole genome shotgun (WGS) entry which is preliminary data.</text>
</comment>
<gene>
    <name evidence="3" type="ORF">SYV04_40320</name>
</gene>
<keyword evidence="4" id="KW-1185">Reference proteome</keyword>
<sequence>MHMPKWWLGALAGALVGCSAGPYPGDPDFDTEPGGWDGPGAPSDTGMPDFQLELVTGPSELGANTATLLRARLCNRGEVEASTEVAFFLSLDNVIDERDEYLSTSMRVPVSAGYCRDASARAVMPSVGEGSYFLGAIVDPQGRVSEVSESNNQRGGGRILVDITAPAAPVLAWTTQGSGIPQLPQLSVQTEANATVRIYGGGSCQGMPLADSATGSNTYCEVPLDLPSYSVISYSARAYDFAGNASSCTNIPAPAGYGNTDTTPPAPPVLVETNWSYGTTQHQLFVRGTAEPLSEVGIFVDVQCTGNPVATVSASANGTFSATLTVAATGVGSIRRVFVAARDAALNESTCIGGPTYETPCPQGYANCDGNPANGCEVDLTSDADHCGTCGTTCPDRGNAEGVCVASTCGIGCPVGTYDCDGNAANGCESTQACGPASCTIDRSEELVITSLSVVEDMIRTPVGGAWHFETLMRSLAGGQDPSPLVRQWLRTWTTTQTINGLTVPARPQMMTKVLGPWEELSGGPNQPLNFAHAPFRLLAIVNRMDLRQPGVQAGEGRFVFGVLDPNGNPLEFTVIFEYALPGTTPEAIQAWAHDWHELGQLGLSHPDFKMKLHALTNRFAKEGVMPGRPHGSALNQIRTNEVALGEPWEMREFVLTTSGLQPATVKLTPDNGFQNTNTLSSFINANQADILAEQHTVPERFSGQRFLGASSKVPENFFWRAPSVNTEARHKFSLNTCNGCHAGETGTDFVHIANRAEGQLAVLSPFLRGGTVQDPVTRQTRQFDDLGRRAQDLATLVCGTPATGIKGSDLTFESLLGYPAPSNLPRARVH</sequence>
<dbReference type="EMBL" id="JAXIVS010000022">
    <property type="protein sequence ID" value="MDY7232701.1"/>
    <property type="molecule type" value="Genomic_DNA"/>
</dbReference>
<proteinExistence type="predicted"/>
<organism evidence="3 4">
    <name type="scientific">Hyalangium rubrum</name>
    <dbReference type="NCBI Taxonomy" id="3103134"/>
    <lineage>
        <taxon>Bacteria</taxon>
        <taxon>Pseudomonadati</taxon>
        <taxon>Myxococcota</taxon>
        <taxon>Myxococcia</taxon>
        <taxon>Myxococcales</taxon>
        <taxon>Cystobacterineae</taxon>
        <taxon>Archangiaceae</taxon>
        <taxon>Hyalangium</taxon>
    </lineage>
</organism>
<reference evidence="3 4" key="1">
    <citation type="submission" date="2023-12" db="EMBL/GenBank/DDBJ databases">
        <title>the genome sequence of Hyalangium sp. s54d21.</title>
        <authorList>
            <person name="Zhang X."/>
        </authorList>
    </citation>
    <scope>NUCLEOTIDE SEQUENCE [LARGE SCALE GENOMIC DNA]</scope>
    <source>
        <strain evidence="4">s54d21</strain>
    </source>
</reference>